<dbReference type="AlphaFoldDB" id="A0A6A6W3D1"/>
<dbReference type="OrthoDB" id="7130006at2759"/>
<dbReference type="GeneID" id="54487191"/>
<sequence>MASFDRIPAQAKVQPTQFTVAIPDEKLDEMRQLLKLAKVAPETFEASQGPETYGVTREWLLNAKSELEKYDWKQTEQHINSFPNFKHSIKHGSDTLDIHFAALFSQKADAIPVTFLHGWPGSFMEFLPILDKLRTKYTADTLPYHVIVPSHPGYAFSSTVPLEREYGITHTADIFHQLMLDLGFANGYVVQGGDIGSRVARIMGKRYPDIVKGVHLNFCFMLEPEQCKGMELNQREQDGLVRWNAFRERGSAYAFEHSSRPSTIGFVLQASPLSLLAWVGEKFLTWVDKPLPLSTILDDIALYWLTETIAKSLYAYRTDYAFKQIGGHGNPDYKLPNFGYSSFPKELANIPKAWVETSGNLTFYKEHDQGGHFAALEQPELLLQDFTEYVHQVWEL</sequence>
<dbReference type="PIRSF" id="PIRSF001112">
    <property type="entry name" value="Epoxide_hydrolase"/>
    <property type="match status" value="1"/>
</dbReference>
<dbReference type="InterPro" id="IPR000639">
    <property type="entry name" value="Epox_hydrolase-like"/>
</dbReference>
<dbReference type="PANTHER" id="PTHR21661">
    <property type="entry name" value="EPOXIDE HYDROLASE 1-RELATED"/>
    <property type="match status" value="1"/>
</dbReference>
<feature type="active site" description="Nucleophile" evidence="3">
    <location>
        <position position="194"/>
    </location>
</feature>
<dbReference type="Proteomes" id="UP000799437">
    <property type="component" value="Unassembled WGS sequence"/>
</dbReference>
<dbReference type="RefSeq" id="XP_033598937.1">
    <property type="nucleotide sequence ID" value="XM_033746137.1"/>
</dbReference>
<keyword evidence="2 5" id="KW-0378">Hydrolase</keyword>
<evidence type="ECO:0000259" key="4">
    <source>
        <dbReference type="Pfam" id="PF06441"/>
    </source>
</evidence>
<name>A0A6A6W3D1_9PEZI</name>
<evidence type="ECO:0000256" key="1">
    <source>
        <dbReference type="ARBA" id="ARBA00010088"/>
    </source>
</evidence>
<evidence type="ECO:0000313" key="6">
    <source>
        <dbReference type="Proteomes" id="UP000799437"/>
    </source>
</evidence>
<protein>
    <submittedName>
        <fullName evidence="5">Alpha/beta-hydrolase</fullName>
    </submittedName>
</protein>
<dbReference type="SUPFAM" id="SSF53474">
    <property type="entry name" value="alpha/beta-Hydrolases"/>
    <property type="match status" value="1"/>
</dbReference>
<dbReference type="InterPro" id="IPR016292">
    <property type="entry name" value="Epoxide_hydrolase"/>
</dbReference>
<dbReference type="PRINTS" id="PR00412">
    <property type="entry name" value="EPOXHYDRLASE"/>
</dbReference>
<dbReference type="GO" id="GO:0097176">
    <property type="term" value="P:epoxide metabolic process"/>
    <property type="evidence" value="ECO:0007669"/>
    <property type="project" value="TreeGrafter"/>
</dbReference>
<organism evidence="5 6">
    <name type="scientific">Pseudovirgaria hyperparasitica</name>
    <dbReference type="NCBI Taxonomy" id="470096"/>
    <lineage>
        <taxon>Eukaryota</taxon>
        <taxon>Fungi</taxon>
        <taxon>Dikarya</taxon>
        <taxon>Ascomycota</taxon>
        <taxon>Pezizomycotina</taxon>
        <taxon>Dothideomycetes</taxon>
        <taxon>Dothideomycetes incertae sedis</taxon>
        <taxon>Acrospermales</taxon>
        <taxon>Acrospermaceae</taxon>
        <taxon>Pseudovirgaria</taxon>
    </lineage>
</organism>
<proteinExistence type="inferred from homology"/>
<feature type="domain" description="Epoxide hydrolase N-terminal" evidence="4">
    <location>
        <begin position="16"/>
        <end position="126"/>
    </location>
</feature>
<gene>
    <name evidence="5" type="ORF">EJ05DRAFT_493671</name>
</gene>
<feature type="active site" description="Proton acceptor" evidence="3">
    <location>
        <position position="372"/>
    </location>
</feature>
<dbReference type="Pfam" id="PF06441">
    <property type="entry name" value="EHN"/>
    <property type="match status" value="1"/>
</dbReference>
<dbReference type="EMBL" id="ML996575">
    <property type="protein sequence ID" value="KAF2756486.1"/>
    <property type="molecule type" value="Genomic_DNA"/>
</dbReference>
<dbReference type="Gene3D" id="3.40.50.1820">
    <property type="entry name" value="alpha/beta hydrolase"/>
    <property type="match status" value="1"/>
</dbReference>
<keyword evidence="6" id="KW-1185">Reference proteome</keyword>
<evidence type="ECO:0000256" key="2">
    <source>
        <dbReference type="ARBA" id="ARBA00022801"/>
    </source>
</evidence>
<dbReference type="GO" id="GO:0004301">
    <property type="term" value="F:epoxide hydrolase activity"/>
    <property type="evidence" value="ECO:0007669"/>
    <property type="project" value="TreeGrafter"/>
</dbReference>
<dbReference type="InterPro" id="IPR029058">
    <property type="entry name" value="AB_hydrolase_fold"/>
</dbReference>
<reference evidence="5" key="1">
    <citation type="journal article" date="2020" name="Stud. Mycol.">
        <title>101 Dothideomycetes genomes: a test case for predicting lifestyles and emergence of pathogens.</title>
        <authorList>
            <person name="Haridas S."/>
            <person name="Albert R."/>
            <person name="Binder M."/>
            <person name="Bloem J."/>
            <person name="Labutti K."/>
            <person name="Salamov A."/>
            <person name="Andreopoulos B."/>
            <person name="Baker S."/>
            <person name="Barry K."/>
            <person name="Bills G."/>
            <person name="Bluhm B."/>
            <person name="Cannon C."/>
            <person name="Castanera R."/>
            <person name="Culley D."/>
            <person name="Daum C."/>
            <person name="Ezra D."/>
            <person name="Gonzalez J."/>
            <person name="Henrissat B."/>
            <person name="Kuo A."/>
            <person name="Liang C."/>
            <person name="Lipzen A."/>
            <person name="Lutzoni F."/>
            <person name="Magnuson J."/>
            <person name="Mondo S."/>
            <person name="Nolan M."/>
            <person name="Ohm R."/>
            <person name="Pangilinan J."/>
            <person name="Park H.-J."/>
            <person name="Ramirez L."/>
            <person name="Alfaro M."/>
            <person name="Sun H."/>
            <person name="Tritt A."/>
            <person name="Yoshinaga Y."/>
            <person name="Zwiers L.-H."/>
            <person name="Turgeon B."/>
            <person name="Goodwin S."/>
            <person name="Spatafora J."/>
            <person name="Crous P."/>
            <person name="Grigoriev I."/>
        </authorList>
    </citation>
    <scope>NUCLEOTIDE SEQUENCE</scope>
    <source>
        <strain evidence="5">CBS 121739</strain>
    </source>
</reference>
<evidence type="ECO:0000313" key="5">
    <source>
        <dbReference type="EMBL" id="KAF2756486.1"/>
    </source>
</evidence>
<feature type="active site" description="Proton donor" evidence="3">
    <location>
        <position position="316"/>
    </location>
</feature>
<accession>A0A6A6W3D1</accession>
<dbReference type="PANTHER" id="PTHR21661:SF39">
    <property type="entry name" value="HYDROLASE, PUTATIVE (AFU_ORTHOLOGUE AFUA_3G08960)-RELATED"/>
    <property type="match status" value="1"/>
</dbReference>
<comment type="similarity">
    <text evidence="1">Belongs to the peptidase S33 family.</text>
</comment>
<evidence type="ECO:0000256" key="3">
    <source>
        <dbReference type="PIRSR" id="PIRSR001112-1"/>
    </source>
</evidence>
<dbReference type="InterPro" id="IPR010497">
    <property type="entry name" value="Epoxide_hydro_N"/>
</dbReference>